<dbReference type="Pfam" id="PF11114">
    <property type="entry name" value="Minor_capsid_2"/>
    <property type="match status" value="1"/>
</dbReference>
<dbReference type="EMBL" id="JAHPJJ010000028">
    <property type="protein sequence ID" value="MBU9696091.1"/>
    <property type="molecule type" value="Genomic_DNA"/>
</dbReference>
<dbReference type="RefSeq" id="WP_148444702.1">
    <property type="nucleotide sequence ID" value="NZ_JAHPJJ010000028.1"/>
</dbReference>
<dbReference type="InterPro" id="IPR021080">
    <property type="entry name" value="Minor_capsid_protein"/>
</dbReference>
<accession>A0ABS6IYM7</accession>
<reference evidence="1 2" key="1">
    <citation type="submission" date="2021-06" db="EMBL/GenBank/DDBJ databases">
        <title>Limosilactobacillus angelus sp. nov., isolated from the human vagina.</title>
        <authorList>
            <person name="Chen Y.-S."/>
        </authorList>
    </citation>
    <scope>NUCLEOTIDE SEQUENCE [LARGE SCALE GENOMIC DNA]</scope>
    <source>
        <strain evidence="1 2">P5L02</strain>
    </source>
</reference>
<sequence>MSVRVSYNGKKLTDVFSQANLEKANYVVANQAMQDMDQFVPYKQGHLAGSAHISGNKQTIVYNTPYAKAQFYGFITNYKTGQQSRIRNYTRSEHPQASRRWDLRAKNLYMNRWLNKVNDSLLGGH</sequence>
<protein>
    <submittedName>
        <fullName evidence="1">Minor capsid protein</fullName>
    </submittedName>
</protein>
<evidence type="ECO:0000313" key="1">
    <source>
        <dbReference type="EMBL" id="MBU9696091.1"/>
    </source>
</evidence>
<evidence type="ECO:0000313" key="2">
    <source>
        <dbReference type="Proteomes" id="UP001196248"/>
    </source>
</evidence>
<comment type="caution">
    <text evidence="1">The sequence shown here is derived from an EMBL/GenBank/DDBJ whole genome shotgun (WGS) entry which is preliminary data.</text>
</comment>
<name>A0ABS6IYM7_9LACO</name>
<dbReference type="Proteomes" id="UP001196248">
    <property type="component" value="Unassembled WGS sequence"/>
</dbReference>
<organism evidence="1 2">
    <name type="scientific">Limosilactobacillus portuensis</name>
    <dbReference type="NCBI Taxonomy" id="2742601"/>
    <lineage>
        <taxon>Bacteria</taxon>
        <taxon>Bacillati</taxon>
        <taxon>Bacillota</taxon>
        <taxon>Bacilli</taxon>
        <taxon>Lactobacillales</taxon>
        <taxon>Lactobacillaceae</taxon>
        <taxon>Limosilactobacillus</taxon>
    </lineage>
</organism>
<proteinExistence type="predicted"/>
<keyword evidence="2" id="KW-1185">Reference proteome</keyword>
<gene>
    <name evidence="1" type="ORF">KSL82_09385</name>
</gene>